<reference evidence="5" key="1">
    <citation type="submission" date="2015-06" db="UniProtKB">
        <authorList>
            <consortium name="EnsemblPlants"/>
        </authorList>
    </citation>
    <scope>IDENTIFICATION</scope>
</reference>
<organism evidence="5">
    <name type="scientific">Aegilops tauschii</name>
    <name type="common">Tausch's goatgrass</name>
    <name type="synonym">Aegilops squarrosa</name>
    <dbReference type="NCBI Taxonomy" id="37682"/>
    <lineage>
        <taxon>Eukaryota</taxon>
        <taxon>Viridiplantae</taxon>
        <taxon>Streptophyta</taxon>
        <taxon>Embryophyta</taxon>
        <taxon>Tracheophyta</taxon>
        <taxon>Spermatophyta</taxon>
        <taxon>Magnoliopsida</taxon>
        <taxon>Liliopsida</taxon>
        <taxon>Poales</taxon>
        <taxon>Poaceae</taxon>
        <taxon>BOP clade</taxon>
        <taxon>Pooideae</taxon>
        <taxon>Triticodae</taxon>
        <taxon>Triticeae</taxon>
        <taxon>Triticinae</taxon>
        <taxon>Aegilops</taxon>
    </lineage>
</organism>
<dbReference type="GO" id="GO:0048046">
    <property type="term" value="C:apoplast"/>
    <property type="evidence" value="ECO:0007669"/>
    <property type="project" value="UniProtKB-SubCell"/>
</dbReference>
<keyword evidence="3 4" id="KW-0964">Secreted</keyword>
<dbReference type="InterPro" id="IPR004265">
    <property type="entry name" value="Dirigent"/>
</dbReference>
<evidence type="ECO:0000256" key="3">
    <source>
        <dbReference type="ARBA" id="ARBA00022525"/>
    </source>
</evidence>
<evidence type="ECO:0000313" key="5">
    <source>
        <dbReference type="EnsemblPlants" id="EMT15252"/>
    </source>
</evidence>
<dbReference type="Gene3D" id="2.40.480.10">
    <property type="entry name" value="Allene oxide cyclase-like"/>
    <property type="match status" value="1"/>
</dbReference>
<comment type="subunit">
    <text evidence="2 4">Homodimer.</text>
</comment>
<proteinExistence type="inferred from homology"/>
<sequence length="73" mass="8289">MVFQEQDSRYKRSTLQVMGMIGPEATGEWAIVGGTGKLSMARGIIKYKFPQIVTSFENYRQLDIHAFYTPQAV</sequence>
<dbReference type="GO" id="GO:0009699">
    <property type="term" value="P:phenylpropanoid biosynthetic process"/>
    <property type="evidence" value="ECO:0007669"/>
    <property type="project" value="UniProtKB-ARBA"/>
</dbReference>
<dbReference type="Pfam" id="PF03018">
    <property type="entry name" value="Dirigent"/>
    <property type="match status" value="1"/>
</dbReference>
<dbReference type="AlphaFoldDB" id="N1QXY9"/>
<name>N1QXY9_AEGTA</name>
<evidence type="ECO:0000256" key="4">
    <source>
        <dbReference type="RuleBase" id="RU363099"/>
    </source>
</evidence>
<evidence type="ECO:0000256" key="2">
    <source>
        <dbReference type="ARBA" id="ARBA00011738"/>
    </source>
</evidence>
<accession>N1QXY9</accession>
<comment type="similarity">
    <text evidence="1 4">Belongs to the plant dirigent protein family.</text>
</comment>
<dbReference type="EnsemblPlants" id="EMT15252">
    <property type="protein sequence ID" value="EMT15252"/>
    <property type="gene ID" value="F775_22947"/>
</dbReference>
<keyword evidence="4" id="KW-0052">Apoplast</keyword>
<evidence type="ECO:0000256" key="1">
    <source>
        <dbReference type="ARBA" id="ARBA00010746"/>
    </source>
</evidence>
<protein>
    <recommendedName>
        <fullName evidence="4">Dirigent protein</fullName>
    </recommendedName>
</protein>
<comment type="function">
    <text evidence="4">Dirigent proteins impart stereoselectivity on the phenoxy radical-coupling reaction, yielding optically active lignans from two molecules of coniferyl alcohol in the biosynthesis of lignans, flavonolignans, and alkaloids and thus plays a central role in plant secondary metabolism.</text>
</comment>
<dbReference type="InterPro" id="IPR044859">
    <property type="entry name" value="Allene_oxi_cyc_Dirigent"/>
</dbReference>
<comment type="subcellular location">
    <subcellularLocation>
        <location evidence="4">Secreted</location>
        <location evidence="4">Extracellular space</location>
        <location evidence="4">Apoplast</location>
    </subcellularLocation>
</comment>